<dbReference type="InterPro" id="IPR013424">
    <property type="entry name" value="Ice-binding_C"/>
</dbReference>
<evidence type="ECO:0000256" key="1">
    <source>
        <dbReference type="SAM" id="SignalP"/>
    </source>
</evidence>
<sequence>MNRKLFTAAFCSILFATSASAAGPVSTTSVKVSDVAFQVFDLTPADGIAAGYTIRDTYTLLEATLSRSGWDGNMYGSARDRPSSASTIELEYRNEYASASWNGALGGLSLSVTSSQSIFTGRVDASQSMLVTLAPHTVFVFSGLVAQSGTNPATQGWSYRLTSDFRAKIYDFGDPSHELLFERILGGDNVPDYAQTDPFSLTYVNDTDLPRELSVRMDTYAYAHAPIVPGVPEPSTYLMLGAGLLGICWRSRRGQPA</sequence>
<protein>
    <submittedName>
        <fullName evidence="3">PEP-CTERM sorting domain-containing protein</fullName>
    </submittedName>
</protein>
<proteinExistence type="predicted"/>
<accession>A0ABZ1UGL5</accession>
<dbReference type="EMBL" id="CP136508">
    <property type="protein sequence ID" value="WUR11845.1"/>
    <property type="molecule type" value="Genomic_DNA"/>
</dbReference>
<organism evidence="3 4">
    <name type="scientific">[Empedobacter] haloabium</name>
    <dbReference type="NCBI Taxonomy" id="592317"/>
    <lineage>
        <taxon>Bacteria</taxon>
        <taxon>Pseudomonadati</taxon>
        <taxon>Pseudomonadota</taxon>
        <taxon>Betaproteobacteria</taxon>
        <taxon>Burkholderiales</taxon>
        <taxon>Oxalobacteraceae</taxon>
        <taxon>Telluria group</taxon>
        <taxon>Telluria group incertae sedis</taxon>
    </lineage>
</organism>
<dbReference type="Proteomes" id="UP000321323">
    <property type="component" value="Chromosome"/>
</dbReference>
<dbReference type="NCBIfam" id="TIGR02595">
    <property type="entry name" value="PEP_CTERM"/>
    <property type="match status" value="1"/>
</dbReference>
<gene>
    <name evidence="3" type="ORF">E7V67_019375</name>
</gene>
<name>A0ABZ1UGL5_9BURK</name>
<reference evidence="3 4" key="1">
    <citation type="journal article" date="2019" name="Int. J. Syst. Evol. Microbiol.">
        <title>The Draft Whole-Genome Sequence of the Antibiotic Producer Empedobacter haloabium ATCC 31962 Provides Indications for Its Taxonomic Reclassification.</title>
        <authorList>
            <person name="Miess H."/>
            <person name="Arlt P."/>
            <person name="Apel A.K."/>
            <person name="Weber T."/>
            <person name="Nieselt K."/>
            <person name="Hanssen F."/>
            <person name="Czemmel S."/>
            <person name="Nahnsen S."/>
            <person name="Gross H."/>
        </authorList>
    </citation>
    <scope>NUCLEOTIDE SEQUENCE [LARGE SCALE GENOMIC DNA]</scope>
    <source>
        <strain evidence="3 4">ATCC 31962</strain>
    </source>
</reference>
<feature type="signal peptide" evidence="1">
    <location>
        <begin position="1"/>
        <end position="21"/>
    </location>
</feature>
<keyword evidence="1" id="KW-0732">Signal</keyword>
<evidence type="ECO:0000259" key="2">
    <source>
        <dbReference type="Pfam" id="PF07589"/>
    </source>
</evidence>
<evidence type="ECO:0000313" key="3">
    <source>
        <dbReference type="EMBL" id="WUR11845.1"/>
    </source>
</evidence>
<evidence type="ECO:0000313" key="4">
    <source>
        <dbReference type="Proteomes" id="UP000321323"/>
    </source>
</evidence>
<dbReference type="Pfam" id="PF07589">
    <property type="entry name" value="PEP-CTERM"/>
    <property type="match status" value="1"/>
</dbReference>
<feature type="chain" id="PRO_5045585151" evidence="1">
    <location>
        <begin position="22"/>
        <end position="257"/>
    </location>
</feature>
<keyword evidence="4" id="KW-1185">Reference proteome</keyword>
<feature type="domain" description="Ice-binding protein C-terminal" evidence="2">
    <location>
        <begin position="231"/>
        <end position="253"/>
    </location>
</feature>